<organism evidence="6 7">
    <name type="scientific">Desulfonema magnum</name>
    <dbReference type="NCBI Taxonomy" id="45655"/>
    <lineage>
        <taxon>Bacteria</taxon>
        <taxon>Pseudomonadati</taxon>
        <taxon>Thermodesulfobacteriota</taxon>
        <taxon>Desulfobacteria</taxon>
        <taxon>Desulfobacterales</taxon>
        <taxon>Desulfococcaceae</taxon>
        <taxon>Desulfonema</taxon>
    </lineage>
</organism>
<dbReference type="PROSITE" id="PS50111">
    <property type="entry name" value="CHEMOTAXIS_TRANSDUC_2"/>
    <property type="match status" value="1"/>
</dbReference>
<dbReference type="SUPFAM" id="SSF58104">
    <property type="entry name" value="Methyl-accepting chemotaxis protein (MCP) signaling domain"/>
    <property type="match status" value="1"/>
</dbReference>
<evidence type="ECO:0000313" key="6">
    <source>
        <dbReference type="EMBL" id="QTA89151.1"/>
    </source>
</evidence>
<dbReference type="GO" id="GO:0006935">
    <property type="term" value="P:chemotaxis"/>
    <property type="evidence" value="ECO:0007669"/>
    <property type="project" value="TreeGrafter"/>
</dbReference>
<evidence type="ECO:0000256" key="2">
    <source>
        <dbReference type="ARBA" id="ARBA00029447"/>
    </source>
</evidence>
<dbReference type="KEGG" id="dmm:dnm_052000"/>
<dbReference type="Pfam" id="PF00015">
    <property type="entry name" value="MCPsignal"/>
    <property type="match status" value="1"/>
</dbReference>
<accession>A0A975BPB2</accession>
<proteinExistence type="inferred from homology"/>
<feature type="transmembrane region" description="Helical" evidence="4">
    <location>
        <begin position="161"/>
        <end position="184"/>
    </location>
</feature>
<name>A0A975BPB2_9BACT</name>
<dbReference type="Proteomes" id="UP000663722">
    <property type="component" value="Chromosome"/>
</dbReference>
<evidence type="ECO:0000256" key="1">
    <source>
        <dbReference type="ARBA" id="ARBA00022481"/>
    </source>
</evidence>
<dbReference type="GO" id="GO:0005886">
    <property type="term" value="C:plasma membrane"/>
    <property type="evidence" value="ECO:0007669"/>
    <property type="project" value="TreeGrafter"/>
</dbReference>
<keyword evidence="4" id="KW-0472">Membrane</keyword>
<dbReference type="Gene3D" id="1.10.287.950">
    <property type="entry name" value="Methyl-accepting chemotaxis protein"/>
    <property type="match status" value="1"/>
</dbReference>
<dbReference type="InterPro" id="IPR051310">
    <property type="entry name" value="MCP_chemotaxis"/>
</dbReference>
<keyword evidence="1" id="KW-0488">Methylation</keyword>
<dbReference type="PANTHER" id="PTHR43531">
    <property type="entry name" value="PROTEIN ICFG"/>
    <property type="match status" value="1"/>
</dbReference>
<feature type="transmembrane region" description="Helical" evidence="4">
    <location>
        <begin position="6"/>
        <end position="27"/>
    </location>
</feature>
<comment type="similarity">
    <text evidence="2">Belongs to the methyl-accepting chemotaxis (MCP) protein family.</text>
</comment>
<dbReference type="SMART" id="SM00283">
    <property type="entry name" value="MA"/>
    <property type="match status" value="1"/>
</dbReference>
<keyword evidence="7" id="KW-1185">Reference proteome</keyword>
<dbReference type="AlphaFoldDB" id="A0A975BPB2"/>
<evidence type="ECO:0000259" key="5">
    <source>
        <dbReference type="PROSITE" id="PS50111"/>
    </source>
</evidence>
<dbReference type="RefSeq" id="WP_207677913.1">
    <property type="nucleotide sequence ID" value="NZ_CP061800.1"/>
</dbReference>
<dbReference type="PANTHER" id="PTHR43531:SF14">
    <property type="entry name" value="METHYL-ACCEPTING CHEMOTAXIS PROTEIN I-RELATED"/>
    <property type="match status" value="1"/>
</dbReference>
<dbReference type="InterPro" id="IPR004089">
    <property type="entry name" value="MCPsignal_dom"/>
</dbReference>
<protein>
    <submittedName>
        <fullName evidence="6">Methyl-accepting chemotaxis protein domain-containing protein</fullName>
    </submittedName>
</protein>
<reference evidence="6" key="1">
    <citation type="journal article" date="2021" name="Microb. Physiol.">
        <title>Proteogenomic Insights into the Physiology of Marine, Sulfate-Reducing, Filamentous Desulfonema limicola and Desulfonema magnum.</title>
        <authorList>
            <person name="Schnaars V."/>
            <person name="Wohlbrand L."/>
            <person name="Scheve S."/>
            <person name="Hinrichs C."/>
            <person name="Reinhardt R."/>
            <person name="Rabus R."/>
        </authorList>
    </citation>
    <scope>NUCLEOTIDE SEQUENCE</scope>
    <source>
        <strain evidence="6">4be13</strain>
    </source>
</reference>
<sequence length="450" mass="48853">MWSVKFRLMTLGGGIGFLMLVFIMLILPPSIEKLTANIMKETAGSDFIVQLLSDNLAIGMEAMLLDDGASVEETINMLRIGTKGNLIKSVSVFNTELKLVKGNPAGTDHFRDYGKTDKTIIKDGKEELIIFSPLHNASNRNVGFVEIIFTKKHVLDKTKTFLKIIFIAGLVLIAAGLLIAFFIARGIIRVLQRVSNQMNECAEQVASASGLVFSASQSLANRTSEQATSIEETSASLEEMSSTIRQNADNAKQANILVQEAYRVVEQVSKLMAELSMSIEETSESSRETFRIVKTIDEIAFQTNLLALNASVEAARAGDAGAGFAVVAEEVRNLAIRSADAVKNTSSLIESTVKRVADDTLLVTQADNVFTKVSEITRKVKGLMEEIATASQEQARGTEQVNLAVANMDNTTQQNTINADNSASASENLNIQAEQMKVFAREMISLVGGK</sequence>
<dbReference type="EMBL" id="CP061800">
    <property type="protein sequence ID" value="QTA89151.1"/>
    <property type="molecule type" value="Genomic_DNA"/>
</dbReference>
<dbReference type="GO" id="GO:0007165">
    <property type="term" value="P:signal transduction"/>
    <property type="evidence" value="ECO:0007669"/>
    <property type="project" value="UniProtKB-KW"/>
</dbReference>
<evidence type="ECO:0000256" key="4">
    <source>
        <dbReference type="SAM" id="Phobius"/>
    </source>
</evidence>
<keyword evidence="4" id="KW-1133">Transmembrane helix</keyword>
<evidence type="ECO:0000313" key="7">
    <source>
        <dbReference type="Proteomes" id="UP000663722"/>
    </source>
</evidence>
<keyword evidence="4" id="KW-0812">Transmembrane</keyword>
<keyword evidence="3" id="KW-0807">Transducer</keyword>
<dbReference type="GO" id="GO:0004888">
    <property type="term" value="F:transmembrane signaling receptor activity"/>
    <property type="evidence" value="ECO:0007669"/>
    <property type="project" value="TreeGrafter"/>
</dbReference>
<evidence type="ECO:0000256" key="3">
    <source>
        <dbReference type="PROSITE-ProRule" id="PRU00284"/>
    </source>
</evidence>
<gene>
    <name evidence="6" type="ORF">dnm_052000</name>
</gene>
<feature type="domain" description="Methyl-accepting transducer" evidence="5">
    <location>
        <begin position="201"/>
        <end position="430"/>
    </location>
</feature>